<dbReference type="EMBL" id="CADCXV010001375">
    <property type="protein sequence ID" value="CAB0044016.1"/>
    <property type="molecule type" value="Genomic_DNA"/>
</dbReference>
<accession>A0A6H5J2Y5</accession>
<dbReference type="Proteomes" id="UP000479190">
    <property type="component" value="Unassembled WGS sequence"/>
</dbReference>
<feature type="region of interest" description="Disordered" evidence="1">
    <location>
        <begin position="362"/>
        <end position="387"/>
    </location>
</feature>
<proteinExistence type="predicted"/>
<name>A0A6H5J2Y5_9HYME</name>
<feature type="region of interest" description="Disordered" evidence="1">
    <location>
        <begin position="782"/>
        <end position="845"/>
    </location>
</feature>
<evidence type="ECO:0000313" key="2">
    <source>
        <dbReference type="EMBL" id="CAB0044016.1"/>
    </source>
</evidence>
<evidence type="ECO:0000313" key="3">
    <source>
        <dbReference type="Proteomes" id="UP000479190"/>
    </source>
</evidence>
<dbReference type="AlphaFoldDB" id="A0A6H5J2Y5"/>
<feature type="region of interest" description="Disordered" evidence="1">
    <location>
        <begin position="206"/>
        <end position="249"/>
    </location>
</feature>
<feature type="compositionally biased region" description="Low complexity" evidence="1">
    <location>
        <begin position="367"/>
        <end position="381"/>
    </location>
</feature>
<feature type="compositionally biased region" description="Polar residues" evidence="1">
    <location>
        <begin position="220"/>
        <end position="242"/>
    </location>
</feature>
<reference evidence="2 3" key="1">
    <citation type="submission" date="2020-02" db="EMBL/GenBank/DDBJ databases">
        <authorList>
            <person name="Ferguson B K."/>
        </authorList>
    </citation>
    <scope>NUCLEOTIDE SEQUENCE [LARGE SCALE GENOMIC DNA]</scope>
</reference>
<keyword evidence="3" id="KW-1185">Reference proteome</keyword>
<evidence type="ECO:0000256" key="1">
    <source>
        <dbReference type="SAM" id="MobiDB-lite"/>
    </source>
</evidence>
<feature type="compositionally biased region" description="Low complexity" evidence="1">
    <location>
        <begin position="815"/>
        <end position="839"/>
    </location>
</feature>
<organism evidence="2 3">
    <name type="scientific">Trichogramma brassicae</name>
    <dbReference type="NCBI Taxonomy" id="86971"/>
    <lineage>
        <taxon>Eukaryota</taxon>
        <taxon>Metazoa</taxon>
        <taxon>Ecdysozoa</taxon>
        <taxon>Arthropoda</taxon>
        <taxon>Hexapoda</taxon>
        <taxon>Insecta</taxon>
        <taxon>Pterygota</taxon>
        <taxon>Neoptera</taxon>
        <taxon>Endopterygota</taxon>
        <taxon>Hymenoptera</taxon>
        <taxon>Apocrita</taxon>
        <taxon>Proctotrupomorpha</taxon>
        <taxon>Chalcidoidea</taxon>
        <taxon>Trichogrammatidae</taxon>
        <taxon>Trichogramma</taxon>
    </lineage>
</organism>
<sequence>MVELCPGDRVAFLLTAQALLQHKAVDDAQQKWFEKCVCSRLGTPHEINLDLLCHGRDDEESIYRVEHATFWLMALTLVHDGRLEYEQEFLFTMYIDDMLERYETTYSGPQCHVENWDPEEDGICPICQRKFSEEPPSAGPCSIETNAGIRRCQVNSKSNELKLIANKNICRQIPTYERAQIVHLPQKLCRNSGENIEQLQEQQITLEGSSPYEAKPTPRRPSNTAGRLPSQPTQWPPANTASRPPGQPALRLHANLIGPNASACTYKSTCKSDRQNYSKQIHIESKNTCISSFYLYHPCGHRQVTHRGGKSARCNTKARAVHAGVRPHMYTAAHTGVSVRMDRAAHAGMRPLMYTAASTWDRRTGVQGPQQQQQQLQQPRQWQRKPELSKEPIYHISAKNPSPTIVIYAYELNNPIELMLNTGAAVSVIKNSEISREATLYRGDRDLFWLAAQALVRHEHMDDAHQYWFARCVDTMLSSYSTTYSGPQCHIENWEPEEDEINRAEIRRSYNLIDRRKNQIVMDFSKINASAVNTYPPTRAARELDQNVEHMLVQCIQPGTPVNQLQCEPRMNERDLHRESSTRLIFILFLCPGDRVAFLLTAQALLQHRAVDDAQQKWFEKCVCSRPVTPHEIHLDLLCHGRDDEESIYRVEHAAFWLMALTLVHDGRLEYDQEFLFTIYIENMLESYETSYSGPQCHVENWEPEEDGVCPICQRRKWIQSSPSWKKNKAPLSSWGNYLTLCSWKWPIERQQQNQDMEVENIQEEGEGRHDMLVDATEMNHGGGKRISFVSNDDATSPTPSKKIRLCGGGGGASGALKTTASSSNIISSSTTSNHSSASQRNHQK</sequence>
<gene>
    <name evidence="2" type="ORF">TBRA_LOCUS15604</name>
</gene>
<feature type="compositionally biased region" description="Polar residues" evidence="1">
    <location>
        <begin position="789"/>
        <end position="800"/>
    </location>
</feature>
<protein>
    <submittedName>
        <fullName evidence="2">Uncharacterized protein</fullName>
    </submittedName>
</protein>